<dbReference type="Gene3D" id="3.40.50.10140">
    <property type="entry name" value="Toll/interleukin-1 receptor homology (TIR) domain"/>
    <property type="match status" value="1"/>
</dbReference>
<proteinExistence type="predicted"/>
<feature type="domain" description="TIR" evidence="1">
    <location>
        <begin position="2"/>
        <end position="103"/>
    </location>
</feature>
<comment type="caution">
    <text evidence="2">The sequence shown here is derived from an EMBL/GenBank/DDBJ whole genome shotgun (WGS) entry which is preliminary data.</text>
</comment>
<dbReference type="EMBL" id="JAAOLE020000001">
    <property type="protein sequence ID" value="NVI46328.1"/>
    <property type="molecule type" value="Genomic_DNA"/>
</dbReference>
<reference evidence="2" key="1">
    <citation type="submission" date="2020-06" db="EMBL/GenBank/DDBJ databases">
        <title>Whole Genome Sequence of Bradyrhizobium sp. Strain 1S1.</title>
        <authorList>
            <person name="Bromfield E.S.P."/>
            <person name="Cloutier S."/>
        </authorList>
    </citation>
    <scope>NUCLEOTIDE SEQUENCE [LARGE SCALE GENOMIC DNA]</scope>
    <source>
        <strain evidence="2">1S1</strain>
    </source>
</reference>
<name>A0A973W2G2_9BRAD</name>
<organism evidence="2">
    <name type="scientific">Bradyrhizobium septentrionale</name>
    <dbReference type="NCBI Taxonomy" id="1404411"/>
    <lineage>
        <taxon>Bacteria</taxon>
        <taxon>Pseudomonadati</taxon>
        <taxon>Pseudomonadota</taxon>
        <taxon>Alphaproteobacteria</taxon>
        <taxon>Hyphomicrobiales</taxon>
        <taxon>Nitrobacteraceae</taxon>
        <taxon>Bradyrhizobium</taxon>
    </lineage>
</organism>
<dbReference type="SUPFAM" id="SSF52200">
    <property type="entry name" value="Toll/Interleukin receptor TIR domain"/>
    <property type="match status" value="1"/>
</dbReference>
<dbReference type="Pfam" id="PF13676">
    <property type="entry name" value="TIR_2"/>
    <property type="match status" value="1"/>
</dbReference>
<dbReference type="AlphaFoldDB" id="A0A973W2G2"/>
<dbReference type="InterPro" id="IPR000157">
    <property type="entry name" value="TIR_dom"/>
</dbReference>
<evidence type="ECO:0000313" key="2">
    <source>
        <dbReference type="EMBL" id="NVI46328.1"/>
    </source>
</evidence>
<accession>A0A973W2G2</accession>
<keyword evidence="2" id="KW-0675">Receptor</keyword>
<dbReference type="RefSeq" id="WP_166205655.1">
    <property type="nucleotide sequence ID" value="NZ_CP088285.1"/>
</dbReference>
<sequence length="218" mass="24261">MSYQTADREIAAGVAQLLDTLGVQSFMAHEHIEVSVEWRDEILRQLGLADLFVPILSQRYYASIWCKQESGIAAFRRMTLIPLSLDSSIPQGFISHVQSSLLQGGQATYHQLMRGVASRDIRFAIDAGIRLVADARSFRQAEYHFEAVRPYLHGASDQQVTHLLTVSAQNGQVCHASLCARDYLPPLMQSHGHLLPLDVREGLSQVLAQYAPPPPTVR</sequence>
<gene>
    <name evidence="2" type="ORF">HAP48_025885</name>
</gene>
<dbReference type="InterPro" id="IPR035897">
    <property type="entry name" value="Toll_tir_struct_dom_sf"/>
</dbReference>
<evidence type="ECO:0000259" key="1">
    <source>
        <dbReference type="Pfam" id="PF13676"/>
    </source>
</evidence>
<protein>
    <submittedName>
        <fullName evidence="2">Toll/interleukin-1 receptor domain-containing protein</fullName>
    </submittedName>
</protein>
<dbReference type="GO" id="GO:0007165">
    <property type="term" value="P:signal transduction"/>
    <property type="evidence" value="ECO:0007669"/>
    <property type="project" value="InterPro"/>
</dbReference>